<dbReference type="EMBL" id="JACHFY010000030">
    <property type="protein sequence ID" value="MBB5254912.1"/>
    <property type="molecule type" value="Genomic_DNA"/>
</dbReference>
<sequence>MERVKVTRNYQITIPASIRNKINLKEGDVLEVYLNGDEIILRKVKSERPRIRLGKKLSPEEIEEAIERGEGNN</sequence>
<evidence type="ECO:0000313" key="5">
    <source>
        <dbReference type="Proteomes" id="UP000582213"/>
    </source>
</evidence>
<proteinExistence type="predicted"/>
<evidence type="ECO:0000313" key="3">
    <source>
        <dbReference type="EMBL" id="QGR16590.1"/>
    </source>
</evidence>
<dbReference type="AlphaFoldDB" id="A0A650CFG6"/>
<dbReference type="Proteomes" id="UP000582213">
    <property type="component" value="Unassembled WGS sequence"/>
</dbReference>
<gene>
    <name evidence="3" type="ORF">D1869_04805</name>
    <name evidence="2" type="ORF">HNQ62_002686</name>
</gene>
<dbReference type="KEGG" id="soh:D1869_04805"/>
<dbReference type="InterPro" id="IPR007159">
    <property type="entry name" value="SpoVT-AbrB_dom"/>
</dbReference>
<protein>
    <submittedName>
        <fullName evidence="2">AbrB family looped-hinge helix DNA binding protein</fullName>
    </submittedName>
    <submittedName>
        <fullName evidence="3">AbrB/MazE/SpoVT family DNA-binding domain-containing protein</fullName>
    </submittedName>
</protein>
<accession>A0A650CFG6</accession>
<evidence type="ECO:0000313" key="2">
    <source>
        <dbReference type="EMBL" id="MBB5254912.1"/>
    </source>
</evidence>
<dbReference type="GeneID" id="95643000"/>
<dbReference type="Proteomes" id="UP000427373">
    <property type="component" value="Chromosome"/>
</dbReference>
<name>A0A650CFG6_SULOH</name>
<dbReference type="RefSeq" id="WP_156014147.1">
    <property type="nucleotide sequence ID" value="NZ_AP031374.1"/>
</dbReference>
<dbReference type="Gene3D" id="2.10.260.10">
    <property type="match status" value="1"/>
</dbReference>
<feature type="domain" description="SpoVT-AbrB" evidence="1">
    <location>
        <begin position="1"/>
        <end position="46"/>
    </location>
</feature>
<evidence type="ECO:0000259" key="1">
    <source>
        <dbReference type="PROSITE" id="PS51740"/>
    </source>
</evidence>
<dbReference type="OrthoDB" id="30861at2157"/>
<dbReference type="NCBIfam" id="TIGR01439">
    <property type="entry name" value="lp_hng_hel_AbrB"/>
    <property type="match status" value="1"/>
</dbReference>
<dbReference type="SMART" id="SM00966">
    <property type="entry name" value="SpoVT_AbrB"/>
    <property type="match status" value="1"/>
</dbReference>
<reference evidence="3 4" key="1">
    <citation type="submission" date="2019-10" db="EMBL/GenBank/DDBJ databases">
        <title>Genome Sequences from Six Type Strain Members of the Archaeal Family Sulfolobaceae: Acidianus ambivalens, Acidianus infernus, Metallosphaera prunae, Stygiolobus azoricus, Sulfolobus metallicus, and Sulfurisphaera ohwakuensis.</title>
        <authorList>
            <person name="Counts J.A."/>
            <person name="Kelly R.M."/>
        </authorList>
    </citation>
    <scope>NUCLEOTIDE SEQUENCE [LARGE SCALE GENOMIC DNA]</scope>
    <source>
        <strain evidence="3 4">TA-1</strain>
    </source>
</reference>
<keyword evidence="4" id="KW-1185">Reference proteome</keyword>
<dbReference type="PANTHER" id="PTHR34860">
    <property type="entry name" value="REPRESSOR-LIKE PROTEIN SSO7C3"/>
    <property type="match status" value="1"/>
</dbReference>
<dbReference type="InterPro" id="IPR037914">
    <property type="entry name" value="SpoVT-AbrB_sf"/>
</dbReference>
<dbReference type="PANTHER" id="PTHR34860:SF6">
    <property type="entry name" value="REPRESSOR-LIKE PROTEIN SSO7C3"/>
    <property type="match status" value="1"/>
</dbReference>
<dbReference type="EMBL" id="CP045484">
    <property type="protein sequence ID" value="QGR16590.1"/>
    <property type="molecule type" value="Genomic_DNA"/>
</dbReference>
<dbReference type="SUPFAM" id="SSF89447">
    <property type="entry name" value="AbrB/MazE/MraZ-like"/>
    <property type="match status" value="1"/>
</dbReference>
<organism evidence="3 4">
    <name type="scientific">Sulfurisphaera ohwakuensis</name>
    <dbReference type="NCBI Taxonomy" id="69656"/>
    <lineage>
        <taxon>Archaea</taxon>
        <taxon>Thermoproteota</taxon>
        <taxon>Thermoprotei</taxon>
        <taxon>Sulfolobales</taxon>
        <taxon>Sulfolobaceae</taxon>
        <taxon>Sulfurisphaera</taxon>
    </lineage>
</organism>
<dbReference type="InterPro" id="IPR052975">
    <property type="entry name" value="Repressor-like_regulatory"/>
</dbReference>
<dbReference type="PROSITE" id="PS51740">
    <property type="entry name" value="SPOVT_ABRB"/>
    <property type="match status" value="1"/>
</dbReference>
<dbReference type="GO" id="GO:0003677">
    <property type="term" value="F:DNA binding"/>
    <property type="evidence" value="ECO:0007669"/>
    <property type="project" value="UniProtKB-KW"/>
</dbReference>
<reference evidence="2 5" key="2">
    <citation type="submission" date="2020-08" db="EMBL/GenBank/DDBJ databases">
        <title>Genomic Encyclopedia of Type Strains, Phase IV (KMG-IV): sequencing the most valuable type-strain genomes for metagenomic binning, comparative biology and taxonomic classification.</title>
        <authorList>
            <person name="Goeker M."/>
        </authorList>
    </citation>
    <scope>NUCLEOTIDE SEQUENCE [LARGE SCALE GENOMIC DNA]</scope>
    <source>
        <strain evidence="2 5">DSM 12421</strain>
    </source>
</reference>
<keyword evidence="3" id="KW-0238">DNA-binding</keyword>
<dbReference type="Pfam" id="PF04014">
    <property type="entry name" value="MazE_antitoxin"/>
    <property type="match status" value="1"/>
</dbReference>
<evidence type="ECO:0000313" key="4">
    <source>
        <dbReference type="Proteomes" id="UP000427373"/>
    </source>
</evidence>